<dbReference type="AlphaFoldDB" id="A0A2P6P028"/>
<feature type="signal peptide" evidence="5">
    <location>
        <begin position="1"/>
        <end position="18"/>
    </location>
</feature>
<evidence type="ECO:0000256" key="2">
    <source>
        <dbReference type="ARBA" id="ARBA00022801"/>
    </source>
</evidence>
<dbReference type="PROSITE" id="PS01238">
    <property type="entry name" value="GDA1_CD39_NTPASE"/>
    <property type="match status" value="1"/>
</dbReference>
<comment type="caution">
    <text evidence="6">The sequence shown here is derived from an EMBL/GenBank/DDBJ whole genome shotgun (WGS) entry which is preliminary data.</text>
</comment>
<dbReference type="Proteomes" id="UP000241769">
    <property type="component" value="Unassembled WGS sequence"/>
</dbReference>
<keyword evidence="4" id="KW-0547">Nucleotide-binding</keyword>
<dbReference type="GO" id="GO:0005524">
    <property type="term" value="F:ATP binding"/>
    <property type="evidence" value="ECO:0007669"/>
    <property type="project" value="UniProtKB-KW"/>
</dbReference>
<gene>
    <name evidence="6" type="ORF">PROFUN_00816</name>
</gene>
<dbReference type="GO" id="GO:0016020">
    <property type="term" value="C:membrane"/>
    <property type="evidence" value="ECO:0007669"/>
    <property type="project" value="TreeGrafter"/>
</dbReference>
<dbReference type="InterPro" id="IPR000407">
    <property type="entry name" value="GDA1_CD39_NTPase"/>
</dbReference>
<evidence type="ECO:0000313" key="6">
    <source>
        <dbReference type="EMBL" id="PRP89552.1"/>
    </source>
</evidence>
<proteinExistence type="inferred from homology"/>
<reference evidence="6 7" key="1">
    <citation type="journal article" date="2018" name="Genome Biol. Evol.">
        <title>Multiple Roots of Fruiting Body Formation in Amoebozoa.</title>
        <authorList>
            <person name="Hillmann F."/>
            <person name="Forbes G."/>
            <person name="Novohradska S."/>
            <person name="Ferling I."/>
            <person name="Riege K."/>
            <person name="Groth M."/>
            <person name="Westermann M."/>
            <person name="Marz M."/>
            <person name="Spaller T."/>
            <person name="Winckler T."/>
            <person name="Schaap P."/>
            <person name="Glockner G."/>
        </authorList>
    </citation>
    <scope>NUCLEOTIDE SEQUENCE [LARGE SCALE GENOMIC DNA]</scope>
    <source>
        <strain evidence="6 7">Jena</strain>
    </source>
</reference>
<dbReference type="EMBL" id="MDYQ01000002">
    <property type="protein sequence ID" value="PRP89552.1"/>
    <property type="molecule type" value="Genomic_DNA"/>
</dbReference>
<keyword evidence="7" id="KW-1185">Reference proteome</keyword>
<evidence type="ECO:0000256" key="4">
    <source>
        <dbReference type="PIRSR" id="PIRSR600407-2"/>
    </source>
</evidence>
<dbReference type="PANTHER" id="PTHR11782:SF83">
    <property type="entry name" value="GUANOSINE-DIPHOSPHATASE"/>
    <property type="match status" value="1"/>
</dbReference>
<dbReference type="GO" id="GO:0017110">
    <property type="term" value="F:nucleoside diphosphate phosphatase activity"/>
    <property type="evidence" value="ECO:0007669"/>
    <property type="project" value="TreeGrafter"/>
</dbReference>
<organism evidence="6 7">
    <name type="scientific">Planoprotostelium fungivorum</name>
    <dbReference type="NCBI Taxonomy" id="1890364"/>
    <lineage>
        <taxon>Eukaryota</taxon>
        <taxon>Amoebozoa</taxon>
        <taxon>Evosea</taxon>
        <taxon>Variosea</taxon>
        <taxon>Cavosteliida</taxon>
        <taxon>Cavosteliaceae</taxon>
        <taxon>Planoprotostelium</taxon>
    </lineage>
</organism>
<dbReference type="GO" id="GO:0009134">
    <property type="term" value="P:nucleoside diphosphate catabolic process"/>
    <property type="evidence" value="ECO:0007669"/>
    <property type="project" value="TreeGrafter"/>
</dbReference>
<keyword evidence="2 6" id="KW-0378">Hydrolase</keyword>
<keyword evidence="4" id="KW-0067">ATP-binding</keyword>
<feature type="binding site" evidence="4">
    <location>
        <begin position="196"/>
        <end position="200"/>
    </location>
    <ligand>
        <name>ATP</name>
        <dbReference type="ChEBI" id="CHEBI:30616"/>
    </ligand>
</feature>
<dbReference type="InParanoid" id="A0A2P6P028"/>
<dbReference type="STRING" id="1890364.A0A2P6P028"/>
<name>A0A2P6P028_9EUKA</name>
<accession>A0A2P6P028</accession>
<dbReference type="Pfam" id="PF01150">
    <property type="entry name" value="GDA1_CD39"/>
    <property type="match status" value="1"/>
</dbReference>
<dbReference type="Gene3D" id="3.30.420.40">
    <property type="match status" value="1"/>
</dbReference>
<protein>
    <submittedName>
        <fullName evidence="6">Ectonucleoside triphosphate diphosphohydrolase 1</fullName>
    </submittedName>
</protein>
<keyword evidence="5" id="KW-0732">Signal</keyword>
<dbReference type="PANTHER" id="PTHR11782">
    <property type="entry name" value="ADENOSINE/GUANOSINE DIPHOSPHATASE"/>
    <property type="match status" value="1"/>
</dbReference>
<dbReference type="Gene3D" id="3.30.420.150">
    <property type="entry name" value="Exopolyphosphatase. Domain 2"/>
    <property type="match status" value="1"/>
</dbReference>
<evidence type="ECO:0000256" key="1">
    <source>
        <dbReference type="ARBA" id="ARBA00009283"/>
    </source>
</evidence>
<feature type="active site" description="Proton acceptor" evidence="3">
    <location>
        <position position="153"/>
    </location>
</feature>
<evidence type="ECO:0000313" key="7">
    <source>
        <dbReference type="Proteomes" id="UP000241769"/>
    </source>
</evidence>
<evidence type="ECO:0000256" key="5">
    <source>
        <dbReference type="SAM" id="SignalP"/>
    </source>
</evidence>
<sequence>MLTRISILLALTLALSGALTLEYGIIMDAGSSGTRIYVYQWFKENRPTLFVYQEISPLNATVSNLKTTPGVSSFYNNPTGLNASLAPLISFAQKNIPPTSWNSTILFFKATAGMRLLPQYQQDSILNDIRTILNGSGFLFRPEWARVITGDEEGIYGWVAVNYLESTLANLTAGSYGALGESIYNRPELTTLDLGGASTQVAFIVPNDYTGPDTTKVTFGKSVDFTLYSKSYLGLGVDQVYLSVQNLLISRANFSTNVNNPCNPSNYSEIAKINGTAYNFTGTADYAGCREVVSTFLKNFTGGPIGANKPAIPQTLNFVGFSAFYYTFSFYNISGLNNNPTLGHLYNLTGEICPLSFSQVVAAAAATGSTANFANKYCFYGVFSSELLISYGFDNNTAQINAQQSIGGTEVSYAPGAMVYEANEYYNSNLMPTITSSASLSQTSALASTSALSSGSATGSSTSSQPTPTNGASVNRLSLPIGIMRICIKPAERLELFSTGSNARVTLLFAGSQQREANGIVRKSRGGFGIAFRNNLDDALCSQSALCAVGSIFQKNFGTFGDDFVQKLNSRSNFNANLTKKREHGANERHHLQSDTFSRIMPPHPTGDTKLKADFKMKFFDIYMQQFRDLDKYPFSTFQASGCNCS</sequence>
<evidence type="ECO:0000256" key="3">
    <source>
        <dbReference type="PIRSR" id="PIRSR600407-1"/>
    </source>
</evidence>
<dbReference type="OrthoDB" id="6372431at2759"/>
<feature type="chain" id="PRO_5015113364" evidence="5">
    <location>
        <begin position="19"/>
        <end position="646"/>
    </location>
</feature>
<dbReference type="CDD" id="cd24003">
    <property type="entry name" value="ASKHA_NBD_GDA1_CD39_NTPase"/>
    <property type="match status" value="1"/>
</dbReference>
<comment type="similarity">
    <text evidence="1">Belongs to the GDA1/CD39 NTPase family.</text>
</comment>